<evidence type="ECO:0000259" key="2">
    <source>
        <dbReference type="Pfam" id="PF22124"/>
    </source>
</evidence>
<keyword evidence="4" id="KW-1185">Reference proteome</keyword>
<dbReference type="InterPro" id="IPR013320">
    <property type="entry name" value="ConA-like_dom_sf"/>
</dbReference>
<name>A0A851GK16_9BACT</name>
<dbReference type="Proteomes" id="UP000557872">
    <property type="component" value="Unassembled WGS sequence"/>
</dbReference>
<organism evidence="3 4">
    <name type="scientific">Oceaniferula marina</name>
    <dbReference type="NCBI Taxonomy" id="2748318"/>
    <lineage>
        <taxon>Bacteria</taxon>
        <taxon>Pseudomonadati</taxon>
        <taxon>Verrucomicrobiota</taxon>
        <taxon>Verrucomicrobiia</taxon>
        <taxon>Verrucomicrobiales</taxon>
        <taxon>Verrucomicrobiaceae</taxon>
        <taxon>Oceaniferula</taxon>
    </lineage>
</organism>
<dbReference type="Pfam" id="PF22124">
    <property type="entry name" value="Glyco_hydro_95_cat"/>
    <property type="match status" value="1"/>
</dbReference>
<evidence type="ECO:0000256" key="1">
    <source>
        <dbReference type="SAM" id="SignalP"/>
    </source>
</evidence>
<sequence>MNFPSSLLCFLLGSSVLSMSCAFGAEDVGYLPDATLKFVKVPTLTPAAQAVDGPLLGNGDMKVAIGGAPERQQFHLGKNDLWRLQHGYSNSSPVTFGELVLDIPALKGAEYQLNMPLGDPRAEATFRLGNLTVSQQSRVIADRNLLWIRLEAKGGEVEVKPQLKVQQGRGSVSTVENRDGMFVAARSFPSNVVDMASGAAVAMKVLGSEIGENHAGVKKEAAKTQAFRVAIGHEQMQGGRWGFHGAIDELAIYDFALQEADISGVMSGSLDKKPLQQWKFEKPLPQSHGVTLVQGKSGKALKLNGEKKNRVDVGALDLPVGDISVASWIYIDQAASDANYILSCGEWSKGVSMGLSAGKLRFAVGGKYVETKPLPKKTWLHVAGVLDGSSLVIYVNGKEAARKLGGAEHWVQGHFKLIPGKPVDILLAMDSLFDAPDYKQRVVKNVAALKKAELRAIEQGHREWWAGYWQRSWIELDDPVLELGYYRSLYGIGACSRNPRFPAAIFGWDTSDQPRWHGDYHLNYNHYAPFYAMYGANRMEQGDPQDTPMLEFLKRGQWYAKNVTKTRGVLFPVGIGPCGIETTKGSPKYAKGPNAELGGLFFQQRSNSAYALVNIAQRWRSSYDVEYAKKVYPLVREVALFWEDYLVYEKGRYVIVGDAIHEGSGQNLNPILSLGMVRNAMDLALDMSAALKVDLDKKEKWQHMMSHLSHWSTQEKNGKTVFRYTEKGTAWWRNNTLGIQHIYPANCIGLDSDDKWLEVAHNTIDIMSRWIDHNGSNSFFPAAVRVGYDPDVILDQLRKYTKNTYANGFQRGNPHGIENFSTVPNTINEMLCMSHVPIGDVKRNESVIRVFPVWPKDKDVRFHTIRTWGAFLVSSELKEGEVSYVEVTSEQGRDCTLINPWPGSKVQLKGAQRSETLKGDRFTIKTTKGETVRFTRQP</sequence>
<dbReference type="PANTHER" id="PTHR31084">
    <property type="entry name" value="ALPHA-L-FUCOSIDASE 2"/>
    <property type="match status" value="1"/>
</dbReference>
<dbReference type="InterPro" id="IPR054363">
    <property type="entry name" value="GH95_cat"/>
</dbReference>
<feature type="chain" id="PRO_5032398870" evidence="1">
    <location>
        <begin position="25"/>
        <end position="938"/>
    </location>
</feature>
<dbReference type="Gene3D" id="2.60.120.200">
    <property type="match status" value="1"/>
</dbReference>
<evidence type="ECO:0000313" key="3">
    <source>
        <dbReference type="EMBL" id="NWK57499.1"/>
    </source>
</evidence>
<dbReference type="Pfam" id="PF13385">
    <property type="entry name" value="Laminin_G_3"/>
    <property type="match status" value="1"/>
</dbReference>
<protein>
    <submittedName>
        <fullName evidence="3">LamG domain-containing protein</fullName>
    </submittedName>
</protein>
<dbReference type="PANTHER" id="PTHR31084:SF0">
    <property type="entry name" value="ALPHA-L-FUCOSIDASE 2"/>
    <property type="match status" value="1"/>
</dbReference>
<dbReference type="SUPFAM" id="SSF49899">
    <property type="entry name" value="Concanavalin A-like lectins/glucanases"/>
    <property type="match status" value="1"/>
</dbReference>
<dbReference type="RefSeq" id="WP_178934648.1">
    <property type="nucleotide sequence ID" value="NZ_JACBAZ010000013.1"/>
</dbReference>
<feature type="signal peptide" evidence="1">
    <location>
        <begin position="1"/>
        <end position="24"/>
    </location>
</feature>
<dbReference type="EMBL" id="JACBAZ010000013">
    <property type="protein sequence ID" value="NWK57499.1"/>
    <property type="molecule type" value="Genomic_DNA"/>
</dbReference>
<feature type="domain" description="Glycosyl hydrolase family 95 catalytic" evidence="2">
    <location>
        <begin position="488"/>
        <end position="831"/>
    </location>
</feature>
<dbReference type="Gene3D" id="1.50.10.10">
    <property type="match status" value="1"/>
</dbReference>
<reference evidence="3 4" key="1">
    <citation type="submission" date="2020-07" db="EMBL/GenBank/DDBJ databases">
        <title>Roseicoccus Jingziensis gen. nov., sp. nov., isolated from coastal seawater.</title>
        <authorList>
            <person name="Feng X."/>
        </authorList>
    </citation>
    <scope>NUCLEOTIDE SEQUENCE [LARGE SCALE GENOMIC DNA]</scope>
    <source>
        <strain evidence="3 4">N1E253</strain>
    </source>
</reference>
<dbReference type="GO" id="GO:0004560">
    <property type="term" value="F:alpha-L-fucosidase activity"/>
    <property type="evidence" value="ECO:0007669"/>
    <property type="project" value="TreeGrafter"/>
</dbReference>
<dbReference type="AlphaFoldDB" id="A0A851GK16"/>
<keyword evidence="1" id="KW-0732">Signal</keyword>
<dbReference type="Gene3D" id="2.70.98.50">
    <property type="entry name" value="putative glycoside hydrolase family protein from bacillus halodurans"/>
    <property type="match status" value="1"/>
</dbReference>
<accession>A0A851GK16</accession>
<evidence type="ECO:0000313" key="4">
    <source>
        <dbReference type="Proteomes" id="UP000557872"/>
    </source>
</evidence>
<gene>
    <name evidence="3" type="ORF">HW115_17915</name>
</gene>
<dbReference type="InterPro" id="IPR008928">
    <property type="entry name" value="6-hairpin_glycosidase_sf"/>
</dbReference>
<dbReference type="GO" id="GO:0005975">
    <property type="term" value="P:carbohydrate metabolic process"/>
    <property type="evidence" value="ECO:0007669"/>
    <property type="project" value="InterPro"/>
</dbReference>
<dbReference type="InterPro" id="IPR012341">
    <property type="entry name" value="6hp_glycosidase-like_sf"/>
</dbReference>
<comment type="caution">
    <text evidence="3">The sequence shown here is derived from an EMBL/GenBank/DDBJ whole genome shotgun (WGS) entry which is preliminary data.</text>
</comment>
<dbReference type="SUPFAM" id="SSF48208">
    <property type="entry name" value="Six-hairpin glycosidases"/>
    <property type="match status" value="1"/>
</dbReference>
<proteinExistence type="predicted"/>